<dbReference type="InterPro" id="IPR000719">
    <property type="entry name" value="Prot_kinase_dom"/>
</dbReference>
<dbReference type="Gene3D" id="1.10.510.10">
    <property type="entry name" value="Transferase(Phosphotransferase) domain 1"/>
    <property type="match status" value="1"/>
</dbReference>
<dbReference type="AlphaFoldDB" id="A0A397VFQ6"/>
<proteinExistence type="predicted"/>
<keyword evidence="1" id="KW-0472">Membrane</keyword>
<dbReference type="InterPro" id="IPR051681">
    <property type="entry name" value="Ser/Thr_Kinases-Pseudokinases"/>
</dbReference>
<accession>A0A397VFQ6</accession>
<keyword evidence="1" id="KW-1133">Transmembrane helix</keyword>
<comment type="caution">
    <text evidence="3">The sequence shown here is derived from an EMBL/GenBank/DDBJ whole genome shotgun (WGS) entry which is preliminary data.</text>
</comment>
<dbReference type="InterPro" id="IPR001245">
    <property type="entry name" value="Ser-Thr/Tyr_kinase_cat_dom"/>
</dbReference>
<keyword evidence="1" id="KW-0812">Transmembrane</keyword>
<dbReference type="GO" id="GO:0005524">
    <property type="term" value="F:ATP binding"/>
    <property type="evidence" value="ECO:0007669"/>
    <property type="project" value="InterPro"/>
</dbReference>
<feature type="transmembrane region" description="Helical" evidence="1">
    <location>
        <begin position="99"/>
        <end position="118"/>
    </location>
</feature>
<dbReference type="Pfam" id="PF07714">
    <property type="entry name" value="PK_Tyr_Ser-Thr"/>
    <property type="match status" value="1"/>
</dbReference>
<sequence>MNMNMNQIIIHFLKYPFSYSHKYLHQTITIILFETLLWRVIDIDGIYLFMFSLAIAIYLEANKDHLKSFHLIFNRYSILSPVLGICLAFASIFYILYGYWISFIIAISGLIYTSMFSIPRMISPLNIWVLLIRVCCLSFYLYIFPLMLKEVAYILSLFMPSLILQLSYLIGYYIFLASTICMLDIQEKMINTVTLLQVLQVSRLRTKEHGIYEYIINFIDKVKTSNIQTPPTCQCQNSVNNLNNGWCESCGIGMVPGVILPLWTSGNSEINKIIFNTQLESKHMFDHIEWINHDGFRNIKEIKKGRFGCIYSSIWIDGPMPLFGMARNGAQNVIIKSLGRTPSDVTPEFIRELKEYVKLVTSYTELRYELLGSIQCYGLTQDSTTKEYMLVMENIKKGNLRKYLSQNFKNMKWIDEKLKILISIAKGLKLIHQSGFVHKNLHSGNILIGEDGMAYISDFGLSSLITNRNSKKETTSKGIYGVLPFVAPEVLKRIRLHTKESNIYSFGIIMWSLSSGKPPFYGNPLTTSLALEICSGERPEVITQGTPKCYIDLMKRCWDSDPAERPNINEIYEILIDWYFLIKNYDDFKLADSEMNDKEFGRNPRVLEDEDVYYSQFIDLDAISKEEPFEVLDEEQIIFD</sequence>
<gene>
    <name evidence="3" type="ORF">C2G38_1112874</name>
</gene>
<protein>
    <submittedName>
        <fullName evidence="3">Kinase-like domain-containing protein</fullName>
    </submittedName>
</protein>
<dbReference type="PANTHER" id="PTHR44329">
    <property type="entry name" value="SERINE/THREONINE-PROTEIN KINASE TNNI3K-RELATED"/>
    <property type="match status" value="1"/>
</dbReference>
<dbReference type="InterPro" id="IPR011009">
    <property type="entry name" value="Kinase-like_dom_sf"/>
</dbReference>
<reference evidence="3 4" key="1">
    <citation type="submission" date="2018-06" db="EMBL/GenBank/DDBJ databases">
        <title>Comparative genomics reveals the genomic features of Rhizophagus irregularis, R. cerebriforme, R. diaphanum and Gigaspora rosea, and their symbiotic lifestyle signature.</title>
        <authorList>
            <person name="Morin E."/>
            <person name="San Clemente H."/>
            <person name="Chen E.C.H."/>
            <person name="De La Providencia I."/>
            <person name="Hainaut M."/>
            <person name="Kuo A."/>
            <person name="Kohler A."/>
            <person name="Murat C."/>
            <person name="Tang N."/>
            <person name="Roy S."/>
            <person name="Loubradou J."/>
            <person name="Henrissat B."/>
            <person name="Grigoriev I.V."/>
            <person name="Corradi N."/>
            <person name="Roux C."/>
            <person name="Martin F.M."/>
        </authorList>
    </citation>
    <scope>NUCLEOTIDE SEQUENCE [LARGE SCALE GENOMIC DNA]</scope>
    <source>
        <strain evidence="3 4">DAOM 194757</strain>
    </source>
</reference>
<evidence type="ECO:0000313" key="4">
    <source>
        <dbReference type="Proteomes" id="UP000266673"/>
    </source>
</evidence>
<dbReference type="STRING" id="44941.A0A397VFQ6"/>
<evidence type="ECO:0000313" key="3">
    <source>
        <dbReference type="EMBL" id="RIB21294.1"/>
    </source>
</evidence>
<feature type="domain" description="Protein kinase" evidence="2">
    <location>
        <begin position="296"/>
        <end position="580"/>
    </location>
</feature>
<dbReference type="Proteomes" id="UP000266673">
    <property type="component" value="Unassembled WGS sequence"/>
</dbReference>
<name>A0A397VFQ6_9GLOM</name>
<feature type="transmembrane region" description="Helical" evidence="1">
    <location>
        <begin position="151"/>
        <end position="175"/>
    </location>
</feature>
<evidence type="ECO:0000259" key="2">
    <source>
        <dbReference type="PROSITE" id="PS50011"/>
    </source>
</evidence>
<evidence type="ECO:0000256" key="1">
    <source>
        <dbReference type="SAM" id="Phobius"/>
    </source>
</evidence>
<dbReference type="SUPFAM" id="SSF56112">
    <property type="entry name" value="Protein kinase-like (PK-like)"/>
    <property type="match status" value="1"/>
</dbReference>
<dbReference type="OrthoDB" id="547665at2759"/>
<dbReference type="EMBL" id="QKWP01000368">
    <property type="protein sequence ID" value="RIB21294.1"/>
    <property type="molecule type" value="Genomic_DNA"/>
</dbReference>
<keyword evidence="4" id="KW-1185">Reference proteome</keyword>
<dbReference type="GO" id="GO:0004674">
    <property type="term" value="F:protein serine/threonine kinase activity"/>
    <property type="evidence" value="ECO:0007669"/>
    <property type="project" value="TreeGrafter"/>
</dbReference>
<feature type="transmembrane region" description="Helical" evidence="1">
    <location>
        <begin position="125"/>
        <end position="145"/>
    </location>
</feature>
<organism evidence="3 4">
    <name type="scientific">Gigaspora rosea</name>
    <dbReference type="NCBI Taxonomy" id="44941"/>
    <lineage>
        <taxon>Eukaryota</taxon>
        <taxon>Fungi</taxon>
        <taxon>Fungi incertae sedis</taxon>
        <taxon>Mucoromycota</taxon>
        <taxon>Glomeromycotina</taxon>
        <taxon>Glomeromycetes</taxon>
        <taxon>Diversisporales</taxon>
        <taxon>Gigasporaceae</taxon>
        <taxon>Gigaspora</taxon>
    </lineage>
</organism>
<dbReference type="PROSITE" id="PS50011">
    <property type="entry name" value="PROTEIN_KINASE_DOM"/>
    <property type="match status" value="1"/>
</dbReference>
<feature type="transmembrane region" description="Helical" evidence="1">
    <location>
        <begin position="73"/>
        <end position="93"/>
    </location>
</feature>
<keyword evidence="3" id="KW-0418">Kinase</keyword>
<dbReference type="PRINTS" id="PR00109">
    <property type="entry name" value="TYRKINASE"/>
</dbReference>
<feature type="transmembrane region" description="Helical" evidence="1">
    <location>
        <begin position="45"/>
        <end position="61"/>
    </location>
</feature>
<keyword evidence="3" id="KW-0808">Transferase</keyword>